<dbReference type="AlphaFoldDB" id="A0A7W6G1K9"/>
<gene>
    <name evidence="2" type="ORF">GGQ73_001750</name>
</gene>
<feature type="transmembrane region" description="Helical" evidence="1">
    <location>
        <begin position="66"/>
        <end position="93"/>
    </location>
</feature>
<proteinExistence type="predicted"/>
<name>A0A7W6G1K9_9HYPH</name>
<reference evidence="2 3" key="1">
    <citation type="submission" date="2020-08" db="EMBL/GenBank/DDBJ databases">
        <title>Genomic Encyclopedia of Type Strains, Phase IV (KMG-IV): sequencing the most valuable type-strain genomes for metagenomic binning, comparative biology and taxonomic classification.</title>
        <authorList>
            <person name="Goeker M."/>
        </authorList>
    </citation>
    <scope>NUCLEOTIDE SEQUENCE [LARGE SCALE GENOMIC DNA]</scope>
    <source>
        <strain evidence="2 3">DSM 26438</strain>
    </source>
</reference>
<evidence type="ECO:0000313" key="2">
    <source>
        <dbReference type="EMBL" id="MBB3945815.1"/>
    </source>
</evidence>
<dbReference type="EMBL" id="JACIDV010000004">
    <property type="protein sequence ID" value="MBB3945815.1"/>
    <property type="molecule type" value="Genomic_DNA"/>
</dbReference>
<evidence type="ECO:0000256" key="1">
    <source>
        <dbReference type="SAM" id="Phobius"/>
    </source>
</evidence>
<dbReference type="Proteomes" id="UP000565286">
    <property type="component" value="Unassembled WGS sequence"/>
</dbReference>
<keyword evidence="1" id="KW-1133">Transmembrane helix</keyword>
<protein>
    <submittedName>
        <fullName evidence="2">Uncharacterized protein</fullName>
    </submittedName>
</protein>
<sequence length="102" mass="11433">MKENFIICASVAILLAICLQLVMFIRLARRKDFGPLWENDLFSQKNDIAVNRLQLKIRIFGEEIKAYFSTVVGRCHIAIFVAFALTALVFAIASGQAPEATQ</sequence>
<accession>A0A7W6G1K9</accession>
<evidence type="ECO:0000313" key="3">
    <source>
        <dbReference type="Proteomes" id="UP000565286"/>
    </source>
</evidence>
<keyword evidence="1" id="KW-0812">Transmembrane</keyword>
<dbReference type="RefSeq" id="WP_174153460.1">
    <property type="nucleotide sequence ID" value="NZ_JAAMCM010000011.1"/>
</dbReference>
<feature type="transmembrane region" description="Helical" evidence="1">
    <location>
        <begin position="6"/>
        <end position="25"/>
    </location>
</feature>
<keyword evidence="3" id="KW-1185">Reference proteome</keyword>
<keyword evidence="1" id="KW-0472">Membrane</keyword>
<comment type="caution">
    <text evidence="2">The sequence shown here is derived from an EMBL/GenBank/DDBJ whole genome shotgun (WGS) entry which is preliminary data.</text>
</comment>
<organism evidence="2 3">
    <name type="scientific">Rhizobium skierniewicense</name>
    <dbReference type="NCBI Taxonomy" id="984260"/>
    <lineage>
        <taxon>Bacteria</taxon>
        <taxon>Pseudomonadati</taxon>
        <taxon>Pseudomonadota</taxon>
        <taxon>Alphaproteobacteria</taxon>
        <taxon>Hyphomicrobiales</taxon>
        <taxon>Rhizobiaceae</taxon>
        <taxon>Rhizobium/Agrobacterium group</taxon>
        <taxon>Rhizobium</taxon>
    </lineage>
</organism>